<dbReference type="Proteomes" id="UP000053144">
    <property type="component" value="Chromosome 3"/>
</dbReference>
<dbReference type="InterPro" id="IPR003382">
    <property type="entry name" value="Flavoprotein"/>
</dbReference>
<dbReference type="GO" id="GO:0071513">
    <property type="term" value="C:phosphopantothenoylcysteine decarboxylase complex"/>
    <property type="evidence" value="ECO:0007669"/>
    <property type="project" value="TreeGrafter"/>
</dbReference>
<evidence type="ECO:0000259" key="10">
    <source>
        <dbReference type="Pfam" id="PF02441"/>
    </source>
</evidence>
<protein>
    <recommendedName>
        <fullName evidence="8">phosphopantothenoylcysteine decarboxylase</fullName>
        <ecNumber evidence="8">4.1.1.36</ecNumber>
    </recommendedName>
</protein>
<keyword evidence="4" id="KW-0456">Lyase</keyword>
<evidence type="ECO:0000256" key="6">
    <source>
        <dbReference type="ARBA" id="ARBA00038350"/>
    </source>
</evidence>
<keyword evidence="3" id="KW-0285">Flavoprotein</keyword>
<dbReference type="Pfam" id="PF02441">
    <property type="entry name" value="Flavoprotein"/>
    <property type="match status" value="1"/>
</dbReference>
<name>A0A0L9U3I0_PHAAN</name>
<comment type="similarity">
    <text evidence="6">Belongs to the HFCD (homooligomeric flavin containing Cys decarboxylase) superfamily.</text>
</comment>
<reference evidence="12" key="1">
    <citation type="journal article" date="2015" name="Proc. Natl. Acad. Sci. U.S.A.">
        <title>Genome sequencing of adzuki bean (Vigna angularis) provides insight into high starch and low fat accumulation and domestication.</title>
        <authorList>
            <person name="Yang K."/>
            <person name="Tian Z."/>
            <person name="Chen C."/>
            <person name="Luo L."/>
            <person name="Zhao B."/>
            <person name="Wang Z."/>
            <person name="Yu L."/>
            <person name="Li Y."/>
            <person name="Sun Y."/>
            <person name="Li W."/>
            <person name="Chen Y."/>
            <person name="Li Y."/>
            <person name="Zhang Y."/>
            <person name="Ai D."/>
            <person name="Zhao J."/>
            <person name="Shang C."/>
            <person name="Ma Y."/>
            <person name="Wu B."/>
            <person name="Wang M."/>
            <person name="Gao L."/>
            <person name="Sun D."/>
            <person name="Zhang P."/>
            <person name="Guo F."/>
            <person name="Wang W."/>
            <person name="Li Y."/>
            <person name="Wang J."/>
            <person name="Varshney R.K."/>
            <person name="Wang J."/>
            <person name="Ling H.Q."/>
            <person name="Wan P."/>
        </authorList>
    </citation>
    <scope>NUCLEOTIDE SEQUENCE</scope>
    <source>
        <strain evidence="12">cv. Jingnong 6</strain>
    </source>
</reference>
<keyword evidence="2" id="KW-0341">Growth regulation</keyword>
<evidence type="ECO:0000256" key="8">
    <source>
        <dbReference type="ARBA" id="ARBA00066422"/>
    </source>
</evidence>
<dbReference type="Gene3D" id="3.40.50.1950">
    <property type="entry name" value="Flavin prenyltransferase-like"/>
    <property type="match status" value="1"/>
</dbReference>
<evidence type="ECO:0000256" key="1">
    <source>
        <dbReference type="ARBA" id="ARBA00001917"/>
    </source>
</evidence>
<dbReference type="GO" id="GO:0010181">
    <property type="term" value="F:FMN binding"/>
    <property type="evidence" value="ECO:0007669"/>
    <property type="project" value="TreeGrafter"/>
</dbReference>
<keyword evidence="3" id="KW-0288">FMN</keyword>
<gene>
    <name evidence="11" type="ORF">LR48_Vigan03g061800</name>
</gene>
<dbReference type="EC" id="4.1.1.36" evidence="8"/>
<evidence type="ECO:0000256" key="7">
    <source>
        <dbReference type="ARBA" id="ARBA00060685"/>
    </source>
</evidence>
<feature type="compositionally biased region" description="Low complexity" evidence="9">
    <location>
        <begin position="12"/>
        <end position="31"/>
    </location>
</feature>
<dbReference type="OMA" id="PRMPRIL"/>
<organism evidence="11 12">
    <name type="scientific">Phaseolus angularis</name>
    <name type="common">Azuki bean</name>
    <name type="synonym">Vigna angularis</name>
    <dbReference type="NCBI Taxonomy" id="3914"/>
    <lineage>
        <taxon>Eukaryota</taxon>
        <taxon>Viridiplantae</taxon>
        <taxon>Streptophyta</taxon>
        <taxon>Embryophyta</taxon>
        <taxon>Tracheophyta</taxon>
        <taxon>Spermatophyta</taxon>
        <taxon>Magnoliopsida</taxon>
        <taxon>eudicotyledons</taxon>
        <taxon>Gunneridae</taxon>
        <taxon>Pentapetalae</taxon>
        <taxon>rosids</taxon>
        <taxon>fabids</taxon>
        <taxon>Fabales</taxon>
        <taxon>Fabaceae</taxon>
        <taxon>Papilionoideae</taxon>
        <taxon>50 kb inversion clade</taxon>
        <taxon>NPAAA clade</taxon>
        <taxon>indigoferoid/millettioid clade</taxon>
        <taxon>Phaseoleae</taxon>
        <taxon>Vigna</taxon>
    </lineage>
</organism>
<evidence type="ECO:0000256" key="5">
    <source>
        <dbReference type="ARBA" id="ARBA00022993"/>
    </source>
</evidence>
<feature type="domain" description="Flavoprotein" evidence="10">
    <location>
        <begin position="43"/>
        <end position="188"/>
    </location>
</feature>
<evidence type="ECO:0000256" key="3">
    <source>
        <dbReference type="ARBA" id="ARBA00022643"/>
    </source>
</evidence>
<evidence type="ECO:0000256" key="9">
    <source>
        <dbReference type="SAM" id="MobiDB-lite"/>
    </source>
</evidence>
<dbReference type="PANTHER" id="PTHR14359:SF6">
    <property type="entry name" value="PHOSPHOPANTOTHENOYLCYSTEINE DECARBOXYLASE"/>
    <property type="match status" value="1"/>
</dbReference>
<dbReference type="PANTHER" id="PTHR14359">
    <property type="entry name" value="HOMO-OLIGOMERIC FLAVIN CONTAINING CYS DECARBOXYLASE FAMILY"/>
    <property type="match status" value="1"/>
</dbReference>
<keyword evidence="5" id="KW-0173">Coenzyme A biosynthesis</keyword>
<comment type="pathway">
    <text evidence="7">Cofactor biosynthesis; coenzyme A biosynthesis; CoA from (R)-pantothenate: step 3/5.</text>
</comment>
<evidence type="ECO:0000256" key="4">
    <source>
        <dbReference type="ARBA" id="ARBA00022793"/>
    </source>
</evidence>
<dbReference type="SUPFAM" id="SSF52507">
    <property type="entry name" value="Homo-oligomeric flavin-containing Cys decarboxylases, HFCD"/>
    <property type="match status" value="1"/>
</dbReference>
<evidence type="ECO:0000313" key="12">
    <source>
        <dbReference type="Proteomes" id="UP000053144"/>
    </source>
</evidence>
<proteinExistence type="inferred from homology"/>
<dbReference type="EMBL" id="CM003373">
    <property type="protein sequence ID" value="KOM37237.1"/>
    <property type="molecule type" value="Genomic_DNA"/>
</dbReference>
<dbReference type="GO" id="GO:0004633">
    <property type="term" value="F:phosphopantothenoylcysteine decarboxylase activity"/>
    <property type="evidence" value="ECO:0007669"/>
    <property type="project" value="UniProtKB-EC"/>
</dbReference>
<sequence>MMGDPNPASNNIPQSSRSNIPQSSRSNIPQSSRRRSVQPRTPRILLGACGCTDAAKFSLLCQFFCRWADIDVVFTRAAIPFLQVSPIPRPAFNPRKTAAQHLEWADVMVIAPLSANTLAKIAQGISDNTLTEIVRGWDPNKPLYVAPAMDPVAWNNPLTKQHRKRCDELGITIIDPSSLGQMAEPTEISYIVRISNEEIWD</sequence>
<dbReference type="AlphaFoldDB" id="A0A0L9U3I0"/>
<evidence type="ECO:0000256" key="2">
    <source>
        <dbReference type="ARBA" id="ARBA00022604"/>
    </source>
</evidence>
<dbReference type="InterPro" id="IPR036551">
    <property type="entry name" value="Flavin_trans-like"/>
</dbReference>
<feature type="region of interest" description="Disordered" evidence="9">
    <location>
        <begin position="1"/>
        <end position="39"/>
    </location>
</feature>
<keyword evidence="4" id="KW-0210">Decarboxylase</keyword>
<accession>A0A0L9U3I0</accession>
<comment type="cofactor">
    <cofactor evidence="1">
        <name>FMN</name>
        <dbReference type="ChEBI" id="CHEBI:58210"/>
    </cofactor>
</comment>
<dbReference type="Gramene" id="KOM37237">
    <property type="protein sequence ID" value="KOM37237"/>
    <property type="gene ID" value="LR48_Vigan03g061800"/>
</dbReference>
<dbReference type="GO" id="GO:0015937">
    <property type="term" value="P:coenzyme A biosynthetic process"/>
    <property type="evidence" value="ECO:0007669"/>
    <property type="project" value="UniProtKB-KW"/>
</dbReference>
<dbReference type="STRING" id="3914.A0A0L9U3I0"/>
<evidence type="ECO:0000313" key="11">
    <source>
        <dbReference type="EMBL" id="KOM37237.1"/>
    </source>
</evidence>